<name>A0A2P6PQV5_ROSCH</name>
<accession>A0A2P6PQV5</accession>
<dbReference type="EMBL" id="PDCK01000044">
    <property type="protein sequence ID" value="PRQ24323.1"/>
    <property type="molecule type" value="Genomic_DNA"/>
</dbReference>
<dbReference type="Gramene" id="PRQ24323">
    <property type="protein sequence ID" value="PRQ24323"/>
    <property type="gene ID" value="RchiOBHm_Chr6g0271141"/>
</dbReference>
<dbReference type="AlphaFoldDB" id="A0A2P6PQV5"/>
<reference evidence="1 2" key="1">
    <citation type="journal article" date="2018" name="Nat. Genet.">
        <title>The Rosa genome provides new insights in the design of modern roses.</title>
        <authorList>
            <person name="Bendahmane M."/>
        </authorList>
    </citation>
    <scope>NUCLEOTIDE SEQUENCE [LARGE SCALE GENOMIC DNA]</scope>
    <source>
        <strain evidence="2">cv. Old Blush</strain>
    </source>
</reference>
<organism evidence="1 2">
    <name type="scientific">Rosa chinensis</name>
    <name type="common">China rose</name>
    <dbReference type="NCBI Taxonomy" id="74649"/>
    <lineage>
        <taxon>Eukaryota</taxon>
        <taxon>Viridiplantae</taxon>
        <taxon>Streptophyta</taxon>
        <taxon>Embryophyta</taxon>
        <taxon>Tracheophyta</taxon>
        <taxon>Spermatophyta</taxon>
        <taxon>Magnoliopsida</taxon>
        <taxon>eudicotyledons</taxon>
        <taxon>Gunneridae</taxon>
        <taxon>Pentapetalae</taxon>
        <taxon>rosids</taxon>
        <taxon>fabids</taxon>
        <taxon>Rosales</taxon>
        <taxon>Rosaceae</taxon>
        <taxon>Rosoideae</taxon>
        <taxon>Rosoideae incertae sedis</taxon>
        <taxon>Rosa</taxon>
    </lineage>
</organism>
<dbReference type="Proteomes" id="UP000238479">
    <property type="component" value="Chromosome 6"/>
</dbReference>
<protein>
    <submittedName>
        <fullName evidence="1">Uncharacterized protein</fullName>
    </submittedName>
</protein>
<evidence type="ECO:0000313" key="2">
    <source>
        <dbReference type="Proteomes" id="UP000238479"/>
    </source>
</evidence>
<sequence length="81" mass="8884">MHKLTSFLKDICSNPGFPIQSKGSLHRYRNTDNIPGCSSFRTISKEMGHSFLYSGAMLAMRIIGESSSGSVDISKKATLDK</sequence>
<proteinExistence type="predicted"/>
<evidence type="ECO:0000313" key="1">
    <source>
        <dbReference type="EMBL" id="PRQ24323.1"/>
    </source>
</evidence>
<keyword evidence="2" id="KW-1185">Reference proteome</keyword>
<comment type="caution">
    <text evidence="1">The sequence shown here is derived from an EMBL/GenBank/DDBJ whole genome shotgun (WGS) entry which is preliminary data.</text>
</comment>
<gene>
    <name evidence="1" type="ORF">RchiOBHm_Chr6g0271141</name>
</gene>